<evidence type="ECO:0000259" key="7">
    <source>
        <dbReference type="Pfam" id="PF25990"/>
    </source>
</evidence>
<dbReference type="RefSeq" id="WP_131920987.1">
    <property type="nucleotide sequence ID" value="NZ_JAOQNU010000045.1"/>
</dbReference>
<dbReference type="PANTHER" id="PTHR30386">
    <property type="entry name" value="MEMBRANE FUSION SUBUNIT OF EMRAB-TOLC MULTIDRUG EFFLUX PUMP"/>
    <property type="match status" value="1"/>
</dbReference>
<dbReference type="SUPFAM" id="SSF51230">
    <property type="entry name" value="Single hybrid motif"/>
    <property type="match status" value="1"/>
</dbReference>
<organism evidence="8 9">
    <name type="scientific">Heliophilum fasciatum</name>
    <dbReference type="NCBI Taxonomy" id="35700"/>
    <lineage>
        <taxon>Bacteria</taxon>
        <taxon>Bacillati</taxon>
        <taxon>Bacillota</taxon>
        <taxon>Clostridia</taxon>
        <taxon>Eubacteriales</taxon>
        <taxon>Heliobacteriaceae</taxon>
        <taxon>Heliophilum</taxon>
    </lineage>
</organism>
<dbReference type="Pfam" id="PF25917">
    <property type="entry name" value="BSH_RND"/>
    <property type="match status" value="1"/>
</dbReference>
<keyword evidence="4" id="KW-1133">Transmembrane helix</keyword>
<evidence type="ECO:0000256" key="2">
    <source>
        <dbReference type="ARBA" id="ARBA00009477"/>
    </source>
</evidence>
<reference evidence="8 9" key="1">
    <citation type="submission" date="2019-03" db="EMBL/GenBank/DDBJ databases">
        <title>Genomic Encyclopedia of Type Strains, Phase IV (KMG-IV): sequencing the most valuable type-strain genomes for metagenomic binning, comparative biology and taxonomic classification.</title>
        <authorList>
            <person name="Goeker M."/>
        </authorList>
    </citation>
    <scope>NUCLEOTIDE SEQUENCE [LARGE SCALE GENOMIC DNA]</scope>
    <source>
        <strain evidence="8 9">DSM 11170</strain>
    </source>
</reference>
<evidence type="ECO:0000256" key="3">
    <source>
        <dbReference type="ARBA" id="ARBA00022692"/>
    </source>
</evidence>
<dbReference type="Pfam" id="PF25990">
    <property type="entry name" value="Beta-barrel_YknX"/>
    <property type="match status" value="1"/>
</dbReference>
<feature type="domain" description="YknX-like beta-barrel" evidence="7">
    <location>
        <begin position="124"/>
        <end position="213"/>
    </location>
</feature>
<dbReference type="GO" id="GO:0016020">
    <property type="term" value="C:membrane"/>
    <property type="evidence" value="ECO:0007669"/>
    <property type="project" value="UniProtKB-SubCell"/>
</dbReference>
<comment type="similarity">
    <text evidence="2">Belongs to the membrane fusion protein (MFP) (TC 8.A.1) family.</text>
</comment>
<keyword evidence="3" id="KW-0812">Transmembrane</keyword>
<dbReference type="InterPro" id="IPR058636">
    <property type="entry name" value="Beta-barrel_YknX"/>
</dbReference>
<evidence type="ECO:0000256" key="4">
    <source>
        <dbReference type="ARBA" id="ARBA00022989"/>
    </source>
</evidence>
<proteinExistence type="inferred from homology"/>
<dbReference type="Gene3D" id="2.40.50.100">
    <property type="match status" value="1"/>
</dbReference>
<dbReference type="Proteomes" id="UP000294813">
    <property type="component" value="Unassembled WGS sequence"/>
</dbReference>
<evidence type="ECO:0000313" key="8">
    <source>
        <dbReference type="EMBL" id="TCP59982.1"/>
    </source>
</evidence>
<evidence type="ECO:0000256" key="1">
    <source>
        <dbReference type="ARBA" id="ARBA00004167"/>
    </source>
</evidence>
<name>A0A4R2R9S2_9FIRM</name>
<accession>A0A4R2R9S2</accession>
<sequence length="217" mass="23601">MKKKIALSVGGVLLAALLSYGGYSYIDSVRYVTTDDARIDADMIKVGPEIAGRVMEIRVKEGDLVQAGETMVRLEEKNTTLQNRDSALVRAPGTGQVMKKMVNDGELVSPGQRLFLLADYKHLYVTARIEETKINRITVGAPVQLKVDAFPGKKLSGVVEQVGFAADSVFAVLPTSNVSGNFIKVTQRIPIKIKLLDDQGLRILPGMNVIAKIATEE</sequence>
<evidence type="ECO:0000259" key="6">
    <source>
        <dbReference type="Pfam" id="PF25917"/>
    </source>
</evidence>
<dbReference type="AlphaFoldDB" id="A0A4R2R9S2"/>
<gene>
    <name evidence="8" type="ORF">EDD73_14410</name>
</gene>
<keyword evidence="9" id="KW-1185">Reference proteome</keyword>
<comment type="caution">
    <text evidence="8">The sequence shown here is derived from an EMBL/GenBank/DDBJ whole genome shotgun (WGS) entry which is preliminary data.</text>
</comment>
<dbReference type="Gene3D" id="2.40.30.170">
    <property type="match status" value="1"/>
</dbReference>
<dbReference type="GO" id="GO:0055085">
    <property type="term" value="P:transmembrane transport"/>
    <property type="evidence" value="ECO:0007669"/>
    <property type="project" value="InterPro"/>
</dbReference>
<comment type="subcellular location">
    <subcellularLocation>
        <location evidence="1">Membrane</location>
        <topology evidence="1">Single-pass membrane protein</topology>
    </subcellularLocation>
</comment>
<dbReference type="OrthoDB" id="9811754at2"/>
<keyword evidence="5" id="KW-0472">Membrane</keyword>
<dbReference type="InterPro" id="IPR058625">
    <property type="entry name" value="MdtA-like_BSH"/>
</dbReference>
<dbReference type="InterPro" id="IPR011053">
    <property type="entry name" value="Single_hybrid_motif"/>
</dbReference>
<evidence type="ECO:0000313" key="9">
    <source>
        <dbReference type="Proteomes" id="UP000294813"/>
    </source>
</evidence>
<dbReference type="InterPro" id="IPR050739">
    <property type="entry name" value="MFP"/>
</dbReference>
<evidence type="ECO:0000256" key="5">
    <source>
        <dbReference type="ARBA" id="ARBA00023136"/>
    </source>
</evidence>
<dbReference type="EMBL" id="SLXT01000044">
    <property type="protein sequence ID" value="TCP59982.1"/>
    <property type="molecule type" value="Genomic_DNA"/>
</dbReference>
<dbReference type="PANTHER" id="PTHR30386:SF26">
    <property type="entry name" value="TRANSPORT PROTEIN COMB"/>
    <property type="match status" value="1"/>
</dbReference>
<feature type="domain" description="Multidrug resistance protein MdtA-like barrel-sandwich hybrid" evidence="6">
    <location>
        <begin position="44"/>
        <end position="116"/>
    </location>
</feature>
<protein>
    <submittedName>
        <fullName evidence="8">HlyD family secretion protein</fullName>
    </submittedName>
</protein>